<gene>
    <name evidence="1" type="ordered locus">BMULJ_04688</name>
</gene>
<dbReference type="CDD" id="cd00085">
    <property type="entry name" value="HNHc"/>
    <property type="match status" value="1"/>
</dbReference>
<protein>
    <submittedName>
        <fullName evidence="1">Bacteriophage protein</fullName>
    </submittedName>
</protein>
<keyword evidence="2" id="KW-1185">Reference proteome</keyword>
<evidence type="ECO:0000313" key="1">
    <source>
        <dbReference type="EMBL" id="BAG46538.1"/>
    </source>
</evidence>
<dbReference type="RefSeq" id="WP_012467997.1">
    <property type="nucleotide sequence ID" value="NC_010086.1"/>
</dbReference>
<accession>A0A0H3KNB2</accession>
<dbReference type="Proteomes" id="UP000008815">
    <property type="component" value="Chromosome 2"/>
</dbReference>
<dbReference type="EMBL" id="AP009386">
    <property type="protein sequence ID" value="BAG46538.1"/>
    <property type="molecule type" value="Genomic_DNA"/>
</dbReference>
<dbReference type="HOGENOM" id="CLU_140063_1_0_4"/>
<dbReference type="AlphaFoldDB" id="A0A0H3KNB2"/>
<proteinExistence type="predicted"/>
<sequence>MKRLTKAEREQVRQMFDGRCAYCGELLSDRWHADHFAPVRRDVKIVKTDRGYRWRSGAPTRPEFDVIDNFMPSCAPCNIDKHAMDLEEWRKKLSRTLDVLNRNYPTYRHARRFGLVAEISVPIVFYFERRAPPSEGEQK</sequence>
<dbReference type="Gene3D" id="1.10.30.50">
    <property type="match status" value="1"/>
</dbReference>
<dbReference type="InterPro" id="IPR003615">
    <property type="entry name" value="HNH_nuc"/>
</dbReference>
<dbReference type="eggNOG" id="COG1403">
    <property type="taxonomic scope" value="Bacteria"/>
</dbReference>
<evidence type="ECO:0000313" key="2">
    <source>
        <dbReference type="Proteomes" id="UP000008815"/>
    </source>
</evidence>
<reference evidence="1 2" key="1">
    <citation type="submission" date="2007-04" db="EMBL/GenBank/DDBJ databases">
        <title>Complete genome sequence of Burkholderia multivorans ATCC 17616.</title>
        <authorList>
            <person name="Ohtsubo Y."/>
            <person name="Yamashita A."/>
            <person name="Kurokawa K."/>
            <person name="Takami H."/>
            <person name="Yuhara S."/>
            <person name="Nishiyama E."/>
            <person name="Endo R."/>
            <person name="Miyazaki R."/>
            <person name="Ono A."/>
            <person name="Yano K."/>
            <person name="Ito M."/>
            <person name="Sota M."/>
            <person name="Yuji N."/>
            <person name="Hattori M."/>
            <person name="Tsuda M."/>
        </authorList>
    </citation>
    <scope>NUCLEOTIDE SEQUENCE [LARGE SCALE GENOMIC DNA]</scope>
    <source>
        <strain evidence="2">ATCC 17616 / 249</strain>
    </source>
</reference>
<name>A0A0H3KNB2_BURM1</name>
<organism evidence="1 2">
    <name type="scientific">Burkholderia multivorans (strain ATCC 17616 / 249)</name>
    <dbReference type="NCBI Taxonomy" id="395019"/>
    <lineage>
        <taxon>Bacteria</taxon>
        <taxon>Pseudomonadati</taxon>
        <taxon>Pseudomonadota</taxon>
        <taxon>Betaproteobacteria</taxon>
        <taxon>Burkholderiales</taxon>
        <taxon>Burkholderiaceae</taxon>
        <taxon>Burkholderia</taxon>
        <taxon>Burkholderia cepacia complex</taxon>
    </lineage>
</organism>
<dbReference type="STRING" id="395019.BMULJ_04688"/>
<dbReference type="KEGG" id="bmj:BMULJ_04688"/>